<protein>
    <submittedName>
        <fullName evidence="2">Uncharacterized protein</fullName>
    </submittedName>
</protein>
<organism evidence="2 3">
    <name type="scientific">Armillaria solidipes</name>
    <dbReference type="NCBI Taxonomy" id="1076256"/>
    <lineage>
        <taxon>Eukaryota</taxon>
        <taxon>Fungi</taxon>
        <taxon>Dikarya</taxon>
        <taxon>Basidiomycota</taxon>
        <taxon>Agaricomycotina</taxon>
        <taxon>Agaricomycetes</taxon>
        <taxon>Agaricomycetidae</taxon>
        <taxon>Agaricales</taxon>
        <taxon>Marasmiineae</taxon>
        <taxon>Physalacriaceae</taxon>
        <taxon>Armillaria</taxon>
    </lineage>
</organism>
<feature type="region of interest" description="Disordered" evidence="1">
    <location>
        <begin position="122"/>
        <end position="142"/>
    </location>
</feature>
<name>A0A2H3BF83_9AGAR</name>
<dbReference type="Proteomes" id="UP000218334">
    <property type="component" value="Unassembled WGS sequence"/>
</dbReference>
<evidence type="ECO:0000256" key="1">
    <source>
        <dbReference type="SAM" id="MobiDB-lite"/>
    </source>
</evidence>
<gene>
    <name evidence="2" type="ORF">ARMSODRAFT_981288</name>
</gene>
<evidence type="ECO:0000313" key="2">
    <source>
        <dbReference type="EMBL" id="PBK61716.1"/>
    </source>
</evidence>
<dbReference type="AlphaFoldDB" id="A0A2H3BF83"/>
<evidence type="ECO:0000313" key="3">
    <source>
        <dbReference type="Proteomes" id="UP000218334"/>
    </source>
</evidence>
<keyword evidence="3" id="KW-1185">Reference proteome</keyword>
<sequence length="259" mass="29250">MVDMLDLSCYKAPPERMQIIGTLLCDLLTPQLNSLWRDRLSALPHALGNVRFFRFTHHSTQHQIEECIAQGKGMQPFLVQSNIPSWELKKRVIPLNLDLPDEKCHATSANVRRRLKDQRVNAHSNRGWYPRQTKKQSQRKHYAGNMGIQIRSQDDSKMSVTCSFGPDVWPYLGDPASSSRVGVVPPGGRKDPHFTPVLCFDGIFVDMVASRARTLKKVEVRASIPSDNWSPVQVSVFEGLLQDGMDISLKGLGPWDFSL</sequence>
<reference evidence="3" key="1">
    <citation type="journal article" date="2017" name="Nat. Ecol. Evol.">
        <title>Genome expansion and lineage-specific genetic innovations in the forest pathogenic fungi Armillaria.</title>
        <authorList>
            <person name="Sipos G."/>
            <person name="Prasanna A.N."/>
            <person name="Walter M.C."/>
            <person name="O'Connor E."/>
            <person name="Balint B."/>
            <person name="Krizsan K."/>
            <person name="Kiss B."/>
            <person name="Hess J."/>
            <person name="Varga T."/>
            <person name="Slot J."/>
            <person name="Riley R."/>
            <person name="Boka B."/>
            <person name="Rigling D."/>
            <person name="Barry K."/>
            <person name="Lee J."/>
            <person name="Mihaltcheva S."/>
            <person name="LaButti K."/>
            <person name="Lipzen A."/>
            <person name="Waldron R."/>
            <person name="Moloney N.M."/>
            <person name="Sperisen C."/>
            <person name="Kredics L."/>
            <person name="Vagvoelgyi C."/>
            <person name="Patrignani A."/>
            <person name="Fitzpatrick D."/>
            <person name="Nagy I."/>
            <person name="Doyle S."/>
            <person name="Anderson J.B."/>
            <person name="Grigoriev I.V."/>
            <person name="Gueldener U."/>
            <person name="Muensterkoetter M."/>
            <person name="Nagy L.G."/>
        </authorList>
    </citation>
    <scope>NUCLEOTIDE SEQUENCE [LARGE SCALE GENOMIC DNA]</scope>
    <source>
        <strain evidence="3">28-4</strain>
    </source>
</reference>
<dbReference type="EMBL" id="KZ293473">
    <property type="protein sequence ID" value="PBK61716.1"/>
    <property type="molecule type" value="Genomic_DNA"/>
</dbReference>
<feature type="compositionally biased region" description="Basic residues" evidence="1">
    <location>
        <begin position="132"/>
        <end position="142"/>
    </location>
</feature>
<proteinExistence type="predicted"/>
<accession>A0A2H3BF83</accession>